<dbReference type="GO" id="GO:0005737">
    <property type="term" value="C:cytoplasm"/>
    <property type="evidence" value="ECO:0007669"/>
    <property type="project" value="TreeGrafter"/>
</dbReference>
<dbReference type="GO" id="GO:0004364">
    <property type="term" value="F:glutathione transferase activity"/>
    <property type="evidence" value="ECO:0007669"/>
    <property type="project" value="TreeGrafter"/>
</dbReference>
<accession>A0A5E4M3A7</accession>
<reference evidence="1 2" key="1">
    <citation type="submission" date="2019-08" db="EMBL/GenBank/DDBJ databases">
        <authorList>
            <person name="Alioto T."/>
            <person name="Alioto T."/>
            <person name="Gomez Garrido J."/>
        </authorList>
    </citation>
    <scope>NUCLEOTIDE SEQUENCE [LARGE SCALE GENOMIC DNA]</scope>
</reference>
<organism evidence="1 2">
    <name type="scientific">Cinara cedri</name>
    <dbReference type="NCBI Taxonomy" id="506608"/>
    <lineage>
        <taxon>Eukaryota</taxon>
        <taxon>Metazoa</taxon>
        <taxon>Ecdysozoa</taxon>
        <taxon>Arthropoda</taxon>
        <taxon>Hexapoda</taxon>
        <taxon>Insecta</taxon>
        <taxon>Pterygota</taxon>
        <taxon>Neoptera</taxon>
        <taxon>Paraneoptera</taxon>
        <taxon>Hemiptera</taxon>
        <taxon>Sternorrhyncha</taxon>
        <taxon>Aphidomorpha</taxon>
        <taxon>Aphidoidea</taxon>
        <taxon>Aphididae</taxon>
        <taxon>Lachninae</taxon>
        <taxon>Cinara</taxon>
    </lineage>
</organism>
<dbReference type="PANTHER" id="PTHR43917">
    <property type="match status" value="1"/>
</dbReference>
<dbReference type="Gene3D" id="1.20.1050.10">
    <property type="match status" value="1"/>
</dbReference>
<dbReference type="SUPFAM" id="SSF47616">
    <property type="entry name" value="GST C-terminal domain-like"/>
    <property type="match status" value="1"/>
</dbReference>
<dbReference type="PANTHER" id="PTHR43917:SF8">
    <property type="entry name" value="GH16740P-RELATED"/>
    <property type="match status" value="1"/>
</dbReference>
<dbReference type="Proteomes" id="UP000325440">
    <property type="component" value="Unassembled WGS sequence"/>
</dbReference>
<protein>
    <submittedName>
        <fullName evidence="1">Glutathione S-transferase, C-terminal-like</fullName>
    </submittedName>
</protein>
<proteinExistence type="predicted"/>
<gene>
    <name evidence="1" type="ORF">CINCED_3A002745</name>
</gene>
<sequence length="144" mass="16658">MIRDLFCCILVHVGIAESVVILRYLCRTYKVADHWYPKDVQKQARVDECLMWQYNRELIAFIPLKSGQPASVKTIVTLEERMIENLDLIENIWLKNKLFLSGDEISISDLVGACEVEQPRIAGFDPRENRHNLTKRIAGVFPLL</sequence>
<dbReference type="EMBL" id="CABPRJ010000001">
    <property type="protein sequence ID" value="VVC24268.1"/>
    <property type="molecule type" value="Genomic_DNA"/>
</dbReference>
<dbReference type="AlphaFoldDB" id="A0A5E4M3A7"/>
<evidence type="ECO:0000313" key="1">
    <source>
        <dbReference type="EMBL" id="VVC24268.1"/>
    </source>
</evidence>
<dbReference type="InterPro" id="IPR036282">
    <property type="entry name" value="Glutathione-S-Trfase_C_sf"/>
</dbReference>
<evidence type="ECO:0000313" key="2">
    <source>
        <dbReference type="Proteomes" id="UP000325440"/>
    </source>
</evidence>
<keyword evidence="1" id="KW-0808">Transferase</keyword>
<dbReference type="InterPro" id="IPR051369">
    <property type="entry name" value="GST_Theta"/>
</dbReference>
<keyword evidence="2" id="KW-1185">Reference proteome</keyword>
<dbReference type="OrthoDB" id="422574at2759"/>
<name>A0A5E4M3A7_9HEMI</name>
<dbReference type="GO" id="GO:0006749">
    <property type="term" value="P:glutathione metabolic process"/>
    <property type="evidence" value="ECO:0007669"/>
    <property type="project" value="TreeGrafter"/>
</dbReference>